<evidence type="ECO:0000259" key="1">
    <source>
        <dbReference type="PROSITE" id="PS51707"/>
    </source>
</evidence>
<keyword evidence="5" id="KW-1185">Reference proteome</keyword>
<dbReference type="Gene3D" id="2.40.320.10">
    <property type="entry name" value="Hypothetical Protein Pfu-838710-001"/>
    <property type="match status" value="1"/>
</dbReference>
<evidence type="ECO:0000313" key="6">
    <source>
        <dbReference type="Proteomes" id="UP000198669"/>
    </source>
</evidence>
<evidence type="ECO:0000313" key="3">
    <source>
        <dbReference type="EMBL" id="RNI10629.1"/>
    </source>
</evidence>
<dbReference type="EMBL" id="CP017921">
    <property type="protein sequence ID" value="APH38494.1"/>
    <property type="molecule type" value="Genomic_DNA"/>
</dbReference>
<protein>
    <submittedName>
        <fullName evidence="2 3">Adenylate cyclase</fullName>
    </submittedName>
</protein>
<evidence type="ECO:0000313" key="7">
    <source>
        <dbReference type="Proteomes" id="UP000267921"/>
    </source>
</evidence>
<reference evidence="4 6" key="2">
    <citation type="submission" date="2016-10" db="EMBL/GenBank/DDBJ databases">
        <authorList>
            <person name="de Groot N.N."/>
        </authorList>
    </citation>
    <scope>NUCLEOTIDE SEQUENCE [LARGE SCALE GENOMIC DNA]</scope>
    <source>
        <strain evidence="4 6">Z-7982</strain>
    </source>
</reference>
<accession>A0A1L3Q0U8</accession>
<dbReference type="SUPFAM" id="SSF55154">
    <property type="entry name" value="CYTH-like phosphatases"/>
    <property type="match status" value="1"/>
</dbReference>
<dbReference type="Pfam" id="PF01928">
    <property type="entry name" value="CYTH"/>
    <property type="match status" value="1"/>
</dbReference>
<evidence type="ECO:0000313" key="5">
    <source>
        <dbReference type="Proteomes" id="UP000186879"/>
    </source>
</evidence>
<evidence type="ECO:0000313" key="4">
    <source>
        <dbReference type="EMBL" id="SDW10776.1"/>
    </source>
</evidence>
<reference evidence="2 5" key="1">
    <citation type="submission" date="2016-10" db="EMBL/GenBank/DDBJ databases">
        <title>Methanohalophilus halophilus.</title>
        <authorList>
            <person name="L'haridon S."/>
        </authorList>
    </citation>
    <scope>NUCLEOTIDE SEQUENCE [LARGE SCALE GENOMIC DNA]</scope>
    <source>
        <strain evidence="2 5">Z-7982</strain>
    </source>
</reference>
<dbReference type="Proteomes" id="UP000198669">
    <property type="component" value="Unassembled WGS sequence"/>
</dbReference>
<dbReference type="InterPro" id="IPR033469">
    <property type="entry name" value="CYTH-like_dom_sf"/>
</dbReference>
<dbReference type="NCBIfam" id="TIGR00318">
    <property type="entry name" value="cyaB"/>
    <property type="match status" value="1"/>
</dbReference>
<dbReference type="EMBL" id="RJJG01000001">
    <property type="protein sequence ID" value="RNI10629.1"/>
    <property type="molecule type" value="Genomic_DNA"/>
</dbReference>
<dbReference type="SMART" id="SM01118">
    <property type="entry name" value="CYTH"/>
    <property type="match status" value="1"/>
</dbReference>
<dbReference type="PANTHER" id="PTHR21028:SF2">
    <property type="entry name" value="CYTH DOMAIN-CONTAINING PROTEIN"/>
    <property type="match status" value="1"/>
</dbReference>
<evidence type="ECO:0000313" key="2">
    <source>
        <dbReference type="EMBL" id="APH38494.1"/>
    </source>
</evidence>
<name>A0A1L3Q0U8_9EURY</name>
<dbReference type="Proteomes" id="UP000267921">
    <property type="component" value="Unassembled WGS sequence"/>
</dbReference>
<dbReference type="STRING" id="2177.BHR79_02640"/>
<gene>
    <name evidence="3" type="primary">cyaB</name>
    <name evidence="2" type="ORF">BHR79_02640</name>
    <name evidence="3" type="ORF">EFE40_00140</name>
    <name evidence="4" type="ORF">SAMN04515625_0355</name>
</gene>
<dbReference type="EMBL" id="FNMU01000001">
    <property type="protein sequence ID" value="SDW10776.1"/>
    <property type="molecule type" value="Genomic_DNA"/>
</dbReference>
<dbReference type="InterPro" id="IPR023577">
    <property type="entry name" value="CYTH_domain"/>
</dbReference>
<dbReference type="PROSITE" id="PS51707">
    <property type="entry name" value="CYTH"/>
    <property type="match status" value="1"/>
</dbReference>
<dbReference type="KEGG" id="mhaz:BHR79_02640"/>
<dbReference type="RefSeq" id="WP_072560907.1">
    <property type="nucleotide sequence ID" value="NZ_CP017921.1"/>
</dbReference>
<dbReference type="GeneID" id="30582620"/>
<reference evidence="3 7" key="3">
    <citation type="submission" date="2018-10" db="EMBL/GenBank/DDBJ databases">
        <title>Cultivation of a novel Methanohalophilus strain from Kebrit Deep of the Red Sea and a genomic comparison of members of the genus Methanohalophilus.</title>
        <authorList>
            <person name="Guan Y."/>
            <person name="Ngugi D.K."/>
            <person name="Stingl U."/>
        </authorList>
    </citation>
    <scope>NUCLEOTIDE SEQUENCE [LARGE SCALE GENOMIC DNA]</scope>
    <source>
        <strain evidence="3 7">DSM 3094</strain>
    </source>
</reference>
<dbReference type="AlphaFoldDB" id="A0A1L3Q0U8"/>
<dbReference type="PANTHER" id="PTHR21028">
    <property type="entry name" value="SI:CH211-156B7.4"/>
    <property type="match status" value="1"/>
</dbReference>
<dbReference type="OrthoDB" id="46040at2157"/>
<dbReference type="Proteomes" id="UP000186879">
    <property type="component" value="Chromosome"/>
</dbReference>
<feature type="domain" description="CYTH" evidence="1">
    <location>
        <begin position="1"/>
        <end position="171"/>
    </location>
</feature>
<sequence>MLEVEVKSRIDLSHAREVLDRLDAKFLETEEHFDVYYNAPHRNFAETDEALRIRSVNDRQVLTYKGKKLDEVTKSREEIQTHVEAEAMIQILERLGFKETARVQKLRDVFKIGDITLCLDEVDSLGQFIEFEIISDADMEESKKRIFAMMENFGLKPEDSIRKSYLELVME</sequence>
<dbReference type="InterPro" id="IPR008173">
    <property type="entry name" value="Adenylyl_cyclase_CyaB"/>
</dbReference>
<organism evidence="2 5">
    <name type="scientific">Methanohalophilus halophilus</name>
    <dbReference type="NCBI Taxonomy" id="2177"/>
    <lineage>
        <taxon>Archaea</taxon>
        <taxon>Methanobacteriati</taxon>
        <taxon>Methanobacteriota</taxon>
        <taxon>Stenosarchaea group</taxon>
        <taxon>Methanomicrobia</taxon>
        <taxon>Methanosarcinales</taxon>
        <taxon>Methanosarcinaceae</taxon>
        <taxon>Methanohalophilus</taxon>
    </lineage>
</organism>
<proteinExistence type="predicted"/>
<dbReference type="CDD" id="cd07890">
    <property type="entry name" value="CYTH-like_AC_IV-like"/>
    <property type="match status" value="1"/>
</dbReference>